<accession>A0A7S8RGB0</accession>
<evidence type="ECO:0000256" key="4">
    <source>
        <dbReference type="ARBA" id="ARBA00013186"/>
    </source>
</evidence>
<evidence type="ECO:0000313" key="9">
    <source>
        <dbReference type="EMBL" id="QPE03826.1"/>
    </source>
</evidence>
<dbReference type="PANTHER" id="PTHR22789:SF8">
    <property type="entry name" value="L-RIBULOSE-5-PHOSPHATE 4-EPIMERASE SGBE"/>
    <property type="match status" value="1"/>
</dbReference>
<evidence type="ECO:0000256" key="7">
    <source>
        <dbReference type="SAM" id="MobiDB-lite"/>
    </source>
</evidence>
<comment type="cofactor">
    <cofactor evidence="2">
        <name>Zn(2+)</name>
        <dbReference type="ChEBI" id="CHEBI:29105"/>
    </cofactor>
</comment>
<dbReference type="GO" id="GO:0005829">
    <property type="term" value="C:cytosol"/>
    <property type="evidence" value="ECO:0007669"/>
    <property type="project" value="TreeGrafter"/>
</dbReference>
<dbReference type="EMBL" id="CP064760">
    <property type="protein sequence ID" value="QPE03826.1"/>
    <property type="molecule type" value="Genomic_DNA"/>
</dbReference>
<dbReference type="InterPro" id="IPR001303">
    <property type="entry name" value="Aldolase_II/adducin_N"/>
</dbReference>
<evidence type="ECO:0000256" key="2">
    <source>
        <dbReference type="ARBA" id="ARBA00001947"/>
    </source>
</evidence>
<dbReference type="RefSeq" id="WP_195691917.1">
    <property type="nucleotide sequence ID" value="NZ_CP064760.1"/>
</dbReference>
<proteinExistence type="inferred from homology"/>
<dbReference type="GO" id="GO:0046872">
    <property type="term" value="F:metal ion binding"/>
    <property type="evidence" value="ECO:0007669"/>
    <property type="project" value="UniProtKB-KW"/>
</dbReference>
<name>A0A7S8RGB0_9MICO</name>
<reference evidence="9 10" key="1">
    <citation type="submission" date="2020-11" db="EMBL/GenBank/DDBJ databases">
        <title>Amino acid is mineralized and recycled by bacteria in oceanic microbiome.</title>
        <authorList>
            <person name="Zheng L.Y."/>
        </authorList>
    </citation>
    <scope>NUCLEOTIDE SEQUENCE [LARGE SCALE GENOMIC DNA]</scope>
    <source>
        <strain evidence="9 10">A32-1</strain>
    </source>
</reference>
<evidence type="ECO:0000256" key="6">
    <source>
        <dbReference type="ARBA" id="ARBA00022833"/>
    </source>
</evidence>
<keyword evidence="6" id="KW-0862">Zinc</keyword>
<dbReference type="AlphaFoldDB" id="A0A7S8RGB0"/>
<dbReference type="Gene3D" id="3.40.225.10">
    <property type="entry name" value="Class II aldolase/adducin N-terminal domain"/>
    <property type="match status" value="1"/>
</dbReference>
<keyword evidence="10" id="KW-1185">Reference proteome</keyword>
<dbReference type="SUPFAM" id="SSF53639">
    <property type="entry name" value="AraD/HMP-PK domain-like"/>
    <property type="match status" value="1"/>
</dbReference>
<gene>
    <name evidence="9" type="ORF">IT882_11160</name>
</gene>
<sequence length="255" mass="26238">MPPKDVAGTTEGYAAGVKAEVAIARTRADVAHRQAELEQHGLVACPRGNVSARIVAADLFVIAPAGVFLEKISPERMVLCDLEGIALPDVLGSERLPSADAAVHSRIYRDVPSAQAIVHTDSPYAMAWAARAATLPCLTVAAAEEFGGPVAVTVTDLAEPRALADAVVSALASAPSVALVRGVGVFAVGADLREAIRIASCLEVAARHAFLVSQSGPLDALALDDNVAAVLHERARRHATSTPDATAPGSGLTHN</sequence>
<evidence type="ECO:0000256" key="3">
    <source>
        <dbReference type="ARBA" id="ARBA00010037"/>
    </source>
</evidence>
<dbReference type="Proteomes" id="UP000594480">
    <property type="component" value="Chromosome"/>
</dbReference>
<evidence type="ECO:0000256" key="1">
    <source>
        <dbReference type="ARBA" id="ARBA00001726"/>
    </source>
</evidence>
<keyword evidence="5" id="KW-0479">Metal-binding</keyword>
<protein>
    <recommendedName>
        <fullName evidence="4">L-ribulose-5-phosphate 4-epimerase</fullName>
        <ecNumber evidence="4">5.1.3.4</ecNumber>
    </recommendedName>
</protein>
<dbReference type="SMART" id="SM01007">
    <property type="entry name" value="Aldolase_II"/>
    <property type="match status" value="1"/>
</dbReference>
<feature type="region of interest" description="Disordered" evidence="7">
    <location>
        <begin position="236"/>
        <end position="255"/>
    </location>
</feature>
<dbReference type="PANTHER" id="PTHR22789">
    <property type="entry name" value="FUCULOSE PHOSPHATE ALDOLASE"/>
    <property type="match status" value="1"/>
</dbReference>
<dbReference type="InterPro" id="IPR036409">
    <property type="entry name" value="Aldolase_II/adducin_N_sf"/>
</dbReference>
<dbReference type="KEGG" id="msf:IT882_11160"/>
<evidence type="ECO:0000256" key="5">
    <source>
        <dbReference type="ARBA" id="ARBA00022723"/>
    </source>
</evidence>
<dbReference type="Pfam" id="PF00596">
    <property type="entry name" value="Aldolase_II"/>
    <property type="match status" value="1"/>
</dbReference>
<comment type="similarity">
    <text evidence="3">Belongs to the aldolase class II family. AraD/FucA subfamily.</text>
</comment>
<comment type="catalytic activity">
    <reaction evidence="1">
        <text>L-ribulose 5-phosphate = D-xylulose 5-phosphate</text>
        <dbReference type="Rhea" id="RHEA:22368"/>
        <dbReference type="ChEBI" id="CHEBI:57737"/>
        <dbReference type="ChEBI" id="CHEBI:58226"/>
        <dbReference type="EC" id="5.1.3.4"/>
    </reaction>
</comment>
<dbReference type="InterPro" id="IPR050197">
    <property type="entry name" value="Aldolase_class_II_sugar_metab"/>
</dbReference>
<dbReference type="GO" id="GO:0008742">
    <property type="term" value="F:L-ribulose-phosphate 4-epimerase activity"/>
    <property type="evidence" value="ECO:0007669"/>
    <property type="project" value="UniProtKB-EC"/>
</dbReference>
<dbReference type="EC" id="5.1.3.4" evidence="4"/>
<dbReference type="GO" id="GO:0016832">
    <property type="term" value="F:aldehyde-lyase activity"/>
    <property type="evidence" value="ECO:0007669"/>
    <property type="project" value="TreeGrafter"/>
</dbReference>
<evidence type="ECO:0000313" key="10">
    <source>
        <dbReference type="Proteomes" id="UP000594480"/>
    </source>
</evidence>
<organism evidence="9 10">
    <name type="scientific">Microbacterium schleiferi</name>
    <dbReference type="NCBI Taxonomy" id="69362"/>
    <lineage>
        <taxon>Bacteria</taxon>
        <taxon>Bacillati</taxon>
        <taxon>Actinomycetota</taxon>
        <taxon>Actinomycetes</taxon>
        <taxon>Micrococcales</taxon>
        <taxon>Microbacteriaceae</taxon>
        <taxon>Microbacterium</taxon>
    </lineage>
</organism>
<feature type="domain" description="Class II aldolase/adducin N-terminal" evidence="8">
    <location>
        <begin position="28"/>
        <end position="210"/>
    </location>
</feature>
<dbReference type="GO" id="GO:0019323">
    <property type="term" value="P:pentose catabolic process"/>
    <property type="evidence" value="ECO:0007669"/>
    <property type="project" value="TreeGrafter"/>
</dbReference>
<evidence type="ECO:0000259" key="8">
    <source>
        <dbReference type="SMART" id="SM01007"/>
    </source>
</evidence>